<evidence type="ECO:0000313" key="3">
    <source>
        <dbReference type="EMBL" id="CAG9332143.1"/>
    </source>
</evidence>
<protein>
    <recommendedName>
        <fullName evidence="2">Rab-GAP TBC domain-containing protein</fullName>
    </recommendedName>
</protein>
<dbReference type="Gene3D" id="1.10.10.750">
    <property type="entry name" value="Ypt/Rab-GAP domain of gyp1p, domain 1"/>
    <property type="match status" value="1"/>
</dbReference>
<dbReference type="Pfam" id="PF00566">
    <property type="entry name" value="RabGAP-TBC"/>
    <property type="match status" value="1"/>
</dbReference>
<dbReference type="GO" id="GO:0005096">
    <property type="term" value="F:GTPase activator activity"/>
    <property type="evidence" value="ECO:0007669"/>
    <property type="project" value="TreeGrafter"/>
</dbReference>
<accession>A0AAU9K5G7</accession>
<dbReference type="InterPro" id="IPR050302">
    <property type="entry name" value="Rab_GAP_TBC_domain"/>
</dbReference>
<dbReference type="PANTHER" id="PTHR47219:SF15">
    <property type="entry name" value="TBC1 DOMAIN FAMILY MEMBER 12 ISOFORM X1"/>
    <property type="match status" value="1"/>
</dbReference>
<dbReference type="EMBL" id="CAJZBQ010000054">
    <property type="protein sequence ID" value="CAG9332143.1"/>
    <property type="molecule type" value="Genomic_DNA"/>
</dbReference>
<dbReference type="PROSITE" id="PS50086">
    <property type="entry name" value="TBC_RABGAP"/>
    <property type="match status" value="1"/>
</dbReference>
<gene>
    <name evidence="3" type="ORF">BSTOLATCC_MIC55597</name>
</gene>
<evidence type="ECO:0000313" key="4">
    <source>
        <dbReference type="Proteomes" id="UP001162131"/>
    </source>
</evidence>
<comment type="caution">
    <text evidence="3">The sequence shown here is derived from an EMBL/GenBank/DDBJ whole genome shotgun (WGS) entry which is preliminary data.</text>
</comment>
<feature type="coiled-coil region" evidence="1">
    <location>
        <begin position="31"/>
        <end position="65"/>
    </location>
</feature>
<keyword evidence="1" id="KW-0175">Coiled coil</keyword>
<name>A0AAU9K5G7_9CILI</name>
<dbReference type="Gene3D" id="1.10.472.80">
    <property type="entry name" value="Ypt/Rab-GAP domain of gyp1p, domain 3"/>
    <property type="match status" value="1"/>
</dbReference>
<dbReference type="GO" id="GO:0031267">
    <property type="term" value="F:small GTPase binding"/>
    <property type="evidence" value="ECO:0007669"/>
    <property type="project" value="TreeGrafter"/>
</dbReference>
<evidence type="ECO:0000259" key="2">
    <source>
        <dbReference type="PROSITE" id="PS50086"/>
    </source>
</evidence>
<dbReference type="InterPro" id="IPR035969">
    <property type="entry name" value="Rab-GAP_TBC_sf"/>
</dbReference>
<dbReference type="SUPFAM" id="SSF47923">
    <property type="entry name" value="Ypt/Rab-GAP domain of gyp1p"/>
    <property type="match status" value="2"/>
</dbReference>
<dbReference type="SMART" id="SM00164">
    <property type="entry name" value="TBC"/>
    <property type="match status" value="1"/>
</dbReference>
<sequence>MSTEQYITELIAAKIKLAECEDKSISKSRQLKLLSEKLNENSNQLDKARNENQSLLDSVAQLIDEKNSLRVQIEKQSGLTKQFSAEQTDTEEDEYRSPDQFFEIPNDEDTVEVWNRVIENWEELEKSKKLKLLSRKGIPAKLRGEIWSKCIGNSLHITPQLFNILLARARASKQADKEENGSVLIPMDLKRTLSGLQVFQKEQPLHQSLHDLLEGFAAYRPDFGYVQGMAYLGAILILHLGTYRAFECFANMLFKSELIRTFYSFDLNGMQSYYKVFEYYMERKVPGVLSRFEEIGISPDVYLLEWIYTMYSRCFSLEIVSRIWDRYFFEGDAYIFKVGLGILIGLDKELQNGDIDSVVGIINNISSHFDSPQKIFRHVDHLNITIYKINKLRIKLKARNSPLN</sequence>
<keyword evidence="4" id="KW-1185">Reference proteome</keyword>
<reference evidence="3" key="1">
    <citation type="submission" date="2021-09" db="EMBL/GenBank/DDBJ databases">
        <authorList>
            <consortium name="AG Swart"/>
            <person name="Singh M."/>
            <person name="Singh A."/>
            <person name="Seah K."/>
            <person name="Emmerich C."/>
        </authorList>
    </citation>
    <scope>NUCLEOTIDE SEQUENCE</scope>
    <source>
        <strain evidence="3">ATCC30299</strain>
    </source>
</reference>
<feature type="domain" description="Rab-GAP TBC" evidence="2">
    <location>
        <begin position="137"/>
        <end position="331"/>
    </location>
</feature>
<evidence type="ECO:0000256" key="1">
    <source>
        <dbReference type="SAM" id="Coils"/>
    </source>
</evidence>
<dbReference type="Proteomes" id="UP001162131">
    <property type="component" value="Unassembled WGS sequence"/>
</dbReference>
<dbReference type="InterPro" id="IPR000195">
    <property type="entry name" value="Rab-GAP-TBC_dom"/>
</dbReference>
<dbReference type="AlphaFoldDB" id="A0AAU9K5G7"/>
<organism evidence="3 4">
    <name type="scientific">Blepharisma stoltei</name>
    <dbReference type="NCBI Taxonomy" id="1481888"/>
    <lineage>
        <taxon>Eukaryota</taxon>
        <taxon>Sar</taxon>
        <taxon>Alveolata</taxon>
        <taxon>Ciliophora</taxon>
        <taxon>Postciliodesmatophora</taxon>
        <taxon>Heterotrichea</taxon>
        <taxon>Heterotrichida</taxon>
        <taxon>Blepharismidae</taxon>
        <taxon>Blepharisma</taxon>
    </lineage>
</organism>
<dbReference type="PANTHER" id="PTHR47219">
    <property type="entry name" value="RAB GTPASE-ACTIVATING PROTEIN 1-LIKE"/>
    <property type="match status" value="1"/>
</dbReference>
<dbReference type="Gene3D" id="1.10.8.270">
    <property type="entry name" value="putative rabgap domain of human tbc1 domain family member 14 like domains"/>
    <property type="match status" value="1"/>
</dbReference>
<proteinExistence type="predicted"/>